<organism evidence="3 4">
    <name type="scientific">Bipolaris oryzae ATCC 44560</name>
    <dbReference type="NCBI Taxonomy" id="930090"/>
    <lineage>
        <taxon>Eukaryota</taxon>
        <taxon>Fungi</taxon>
        <taxon>Dikarya</taxon>
        <taxon>Ascomycota</taxon>
        <taxon>Pezizomycotina</taxon>
        <taxon>Dothideomycetes</taxon>
        <taxon>Pleosporomycetidae</taxon>
        <taxon>Pleosporales</taxon>
        <taxon>Pleosporineae</taxon>
        <taxon>Pleosporaceae</taxon>
        <taxon>Bipolaris</taxon>
    </lineage>
</organism>
<dbReference type="KEGG" id="bor:COCMIDRAFT_97433"/>
<gene>
    <name evidence="3" type="ORF">COCMIDRAFT_97433</name>
</gene>
<dbReference type="EMBL" id="KI963998">
    <property type="protein sequence ID" value="EUC44732.1"/>
    <property type="molecule type" value="Genomic_DNA"/>
</dbReference>
<dbReference type="Proteomes" id="UP000054032">
    <property type="component" value="Unassembled WGS sequence"/>
</dbReference>
<dbReference type="AlphaFoldDB" id="W6YZI1"/>
<dbReference type="RefSeq" id="XP_007688746.1">
    <property type="nucleotide sequence ID" value="XM_007690556.1"/>
</dbReference>
<keyword evidence="4" id="KW-1185">Reference proteome</keyword>
<feature type="signal peptide" evidence="2">
    <location>
        <begin position="1"/>
        <end position="20"/>
    </location>
</feature>
<name>W6YZI1_COCMI</name>
<dbReference type="HOGENOM" id="CLU_754680_0_0_1"/>
<evidence type="ECO:0000313" key="4">
    <source>
        <dbReference type="Proteomes" id="UP000054032"/>
    </source>
</evidence>
<accession>W6YZI1</accession>
<dbReference type="OrthoDB" id="5427732at2759"/>
<protein>
    <submittedName>
        <fullName evidence="3">Uncharacterized protein</fullName>
    </submittedName>
</protein>
<proteinExistence type="predicted"/>
<evidence type="ECO:0000313" key="3">
    <source>
        <dbReference type="EMBL" id="EUC44732.1"/>
    </source>
</evidence>
<evidence type="ECO:0000256" key="2">
    <source>
        <dbReference type="SAM" id="SignalP"/>
    </source>
</evidence>
<feature type="chain" id="PRO_5004886277" evidence="2">
    <location>
        <begin position="21"/>
        <end position="344"/>
    </location>
</feature>
<keyword evidence="2" id="KW-0732">Signal</keyword>
<feature type="region of interest" description="Disordered" evidence="1">
    <location>
        <begin position="99"/>
        <end position="174"/>
    </location>
</feature>
<dbReference type="eggNOG" id="ENOG502SURR">
    <property type="taxonomic scope" value="Eukaryota"/>
</dbReference>
<reference evidence="3 4" key="1">
    <citation type="journal article" date="2013" name="PLoS Genet.">
        <title>Comparative genome structure, secondary metabolite, and effector coding capacity across Cochliobolus pathogens.</title>
        <authorList>
            <person name="Condon B.J."/>
            <person name="Leng Y."/>
            <person name="Wu D."/>
            <person name="Bushley K.E."/>
            <person name="Ohm R.A."/>
            <person name="Otillar R."/>
            <person name="Martin J."/>
            <person name="Schackwitz W."/>
            <person name="Grimwood J."/>
            <person name="MohdZainudin N."/>
            <person name="Xue C."/>
            <person name="Wang R."/>
            <person name="Manning V.A."/>
            <person name="Dhillon B."/>
            <person name="Tu Z.J."/>
            <person name="Steffenson B.J."/>
            <person name="Salamov A."/>
            <person name="Sun H."/>
            <person name="Lowry S."/>
            <person name="LaButti K."/>
            <person name="Han J."/>
            <person name="Copeland A."/>
            <person name="Lindquist E."/>
            <person name="Barry K."/>
            <person name="Schmutz J."/>
            <person name="Baker S.E."/>
            <person name="Ciuffetti L.M."/>
            <person name="Grigoriev I.V."/>
            <person name="Zhong S."/>
            <person name="Turgeon B.G."/>
        </authorList>
    </citation>
    <scope>NUCLEOTIDE SEQUENCE [LARGE SCALE GENOMIC DNA]</scope>
    <source>
        <strain evidence="3 4">ATCC 44560</strain>
    </source>
</reference>
<feature type="compositionally biased region" description="Low complexity" evidence="1">
    <location>
        <begin position="147"/>
        <end position="169"/>
    </location>
</feature>
<evidence type="ECO:0000256" key="1">
    <source>
        <dbReference type="SAM" id="MobiDB-lite"/>
    </source>
</evidence>
<sequence length="344" mass="35533">MRSFCQVAVMALPLFSAIAAAEPKDVADHPKTIYATAQEAFQDLLNALPEESLHAALSNLKDFKNGIFESHHRGVENIHSNNPALASKLIVDAVNDLRKRQTPSNGTNSATTASNPPESIQNSTPVPTPSDNLQPETSSAAPPPPSGTSEASADTTRQQTTTAVSTTTQERPAIIPVESTVTKDGKTIVQTTEVLSEVTASVAVTVVRTNTAGSTVTETENRPAVIKTTTDRAGRTTVTTSAVNFAPTAGQVTSTTDSRGSVVLTTLTPGGGLVSSIKLITTTDAQGRQSTMTTYAFVDPVQATGAANSPNAPGNDKPSLQTGAAVANGAQYAAVGLGALAFFF</sequence>
<dbReference type="GeneID" id="19129062"/>
<feature type="compositionally biased region" description="Polar residues" evidence="1">
    <location>
        <begin position="102"/>
        <end position="134"/>
    </location>
</feature>